<organism evidence="10 12">
    <name type="scientific">Xylella taiwanensis</name>
    <dbReference type="NCBI Taxonomy" id="1444770"/>
    <lineage>
        <taxon>Bacteria</taxon>
        <taxon>Pseudomonadati</taxon>
        <taxon>Pseudomonadota</taxon>
        <taxon>Gammaproteobacteria</taxon>
        <taxon>Lysobacterales</taxon>
        <taxon>Lysobacteraceae</taxon>
        <taxon>Xylella</taxon>
    </lineage>
</organism>
<dbReference type="GO" id="GO:0009103">
    <property type="term" value="P:lipopolysaccharide biosynthetic process"/>
    <property type="evidence" value="ECO:0007669"/>
    <property type="project" value="UniProtKB-ARBA"/>
</dbReference>
<dbReference type="eggNOG" id="COG1807">
    <property type="taxonomic scope" value="Bacteria"/>
</dbReference>
<evidence type="ECO:0000256" key="4">
    <source>
        <dbReference type="ARBA" id="ARBA00022679"/>
    </source>
</evidence>
<feature type="domain" description="Glycosyltransferase RgtA/B/C/D-like" evidence="9">
    <location>
        <begin position="53"/>
        <end position="211"/>
    </location>
</feature>
<dbReference type="PANTHER" id="PTHR33908">
    <property type="entry name" value="MANNOSYLTRANSFERASE YKCB-RELATED"/>
    <property type="match status" value="1"/>
</dbReference>
<evidence type="ECO:0000313" key="11">
    <source>
        <dbReference type="EMBL" id="MCD8473916.1"/>
    </source>
</evidence>
<keyword evidence="4 11" id="KW-0808">Transferase</keyword>
<dbReference type="GeneID" id="68900817"/>
<evidence type="ECO:0000256" key="5">
    <source>
        <dbReference type="ARBA" id="ARBA00022692"/>
    </source>
</evidence>
<gene>
    <name evidence="10" type="ORF">AF72_07740</name>
    <name evidence="11" type="ORF">LPH55_10740</name>
</gene>
<dbReference type="PANTHER" id="PTHR33908:SF11">
    <property type="entry name" value="MEMBRANE PROTEIN"/>
    <property type="match status" value="1"/>
</dbReference>
<evidence type="ECO:0000256" key="2">
    <source>
        <dbReference type="ARBA" id="ARBA00022475"/>
    </source>
</evidence>
<feature type="transmembrane region" description="Helical" evidence="8">
    <location>
        <begin position="273"/>
        <end position="291"/>
    </location>
</feature>
<dbReference type="EMBL" id="JAJPPU010000002">
    <property type="protein sequence ID" value="MCD8473916.1"/>
    <property type="molecule type" value="Genomic_DNA"/>
</dbReference>
<dbReference type="Proteomes" id="UP000020406">
    <property type="component" value="Unassembled WGS sequence"/>
</dbReference>
<dbReference type="InterPro" id="IPR050297">
    <property type="entry name" value="LipidA_mod_glycosyltrf_83"/>
</dbReference>
<dbReference type="PATRIC" id="fig|1444770.3.peg.1836"/>
<evidence type="ECO:0000259" key="9">
    <source>
        <dbReference type="Pfam" id="PF13231"/>
    </source>
</evidence>
<dbReference type="STRING" id="1444770.AF72_07740"/>
<evidence type="ECO:0000313" key="10">
    <source>
        <dbReference type="EMBL" id="EWS78006.1"/>
    </source>
</evidence>
<dbReference type="AlphaFoldDB" id="Z9JJL6"/>
<evidence type="ECO:0000256" key="7">
    <source>
        <dbReference type="ARBA" id="ARBA00023136"/>
    </source>
</evidence>
<evidence type="ECO:0000256" key="1">
    <source>
        <dbReference type="ARBA" id="ARBA00004651"/>
    </source>
</evidence>
<feature type="transmembrane region" description="Helical" evidence="8">
    <location>
        <begin position="303"/>
        <end position="320"/>
    </location>
</feature>
<keyword evidence="3 11" id="KW-0328">Glycosyltransferase</keyword>
<feature type="transmembrane region" description="Helical" evidence="8">
    <location>
        <begin position="164"/>
        <end position="182"/>
    </location>
</feature>
<feature type="transmembrane region" description="Helical" evidence="8">
    <location>
        <begin position="327"/>
        <end position="345"/>
    </location>
</feature>
<evidence type="ECO:0000313" key="12">
    <source>
        <dbReference type="Proteomes" id="UP000020406"/>
    </source>
</evidence>
<evidence type="ECO:0000313" key="13">
    <source>
        <dbReference type="Proteomes" id="UP001430701"/>
    </source>
</evidence>
<keyword evidence="5 8" id="KW-0812">Transmembrane</keyword>
<keyword evidence="13" id="KW-1185">Reference proteome</keyword>
<keyword evidence="6 8" id="KW-1133">Transmembrane helix</keyword>
<comment type="caution">
    <text evidence="10">The sequence shown here is derived from an EMBL/GenBank/DDBJ whole genome shotgun (WGS) entry which is preliminary data.</text>
</comment>
<evidence type="ECO:0000256" key="3">
    <source>
        <dbReference type="ARBA" id="ARBA00022676"/>
    </source>
</evidence>
<sequence length="609" mass="68248">MQVDQRAYRAFVILWALATAVKLVIAARLPLFVDEAFYWQEGQHWALAYSDLPGMTAWLTRLGVMLGGHHLLALRLPFLVIAALLPWLVAHIATRWFGPSLGWRAGMLTLLMPLSATLGILALPDVPMALAVVFCLDAGARLLRDIDAISVLELATGLLLGALSHYRFIGVIGIGLIALLCMPQGRALLRDPRLWIALIVGALGWLPLLLWNFDNQEAGLRFQFIERHPWSFQVKGAVFLLIQTLLVTPLLAYAMVRVAWLAVRGSGRVQWRYFGLLGGISTLGIFLLGFFTDNERVSFHWTLPGYFALLIVVPQVLMNWPRHWRRGAWGLAVIGTLSAYGYYLAVSVPALRERSAGRKYYPRNFAGWDALAEAVRAELMLQPGTRILAGNFKVGAELGFRLRDPRIEVLASSLNDRHGRTAQMRQWGLLNQSTHEGRRLLVLSPSDMRYRDLLQHYHEVCAMVGPLPPPQIVSTDHGYQRFLLFRLPVQRTSGQCVTPAMAWIDQPLSDAVVSDAFQVTGWAFKDGVGLAGVDILLDGQVAAQADYGLLRDVRDYWRISTDPSHPRVGFRGQVNFRMLSPGRHWLGLRLHGRDGSVEDWTEQPLRISR</sequence>
<dbReference type="InterPro" id="IPR038731">
    <property type="entry name" value="RgtA/B/C-like"/>
</dbReference>
<dbReference type="RefSeq" id="WP_171898081.1">
    <property type="nucleotide sequence ID" value="NZ_CP053627.1"/>
</dbReference>
<dbReference type="GO" id="GO:0016763">
    <property type="term" value="F:pentosyltransferase activity"/>
    <property type="evidence" value="ECO:0007669"/>
    <property type="project" value="TreeGrafter"/>
</dbReference>
<dbReference type="GO" id="GO:0005886">
    <property type="term" value="C:plasma membrane"/>
    <property type="evidence" value="ECO:0007669"/>
    <property type="project" value="UniProtKB-SubCell"/>
</dbReference>
<name>Z9JJL6_9GAMM</name>
<dbReference type="Proteomes" id="UP001430701">
    <property type="component" value="Unassembled WGS sequence"/>
</dbReference>
<feature type="transmembrane region" description="Helical" evidence="8">
    <location>
        <begin position="105"/>
        <end position="123"/>
    </location>
</feature>
<reference evidence="11" key="2">
    <citation type="submission" date="2021-11" db="EMBL/GenBank/DDBJ databases">
        <title>Genome sequence of Xylella taiwanensis PLS432.</title>
        <authorList>
            <person name="Weng L.-W."/>
            <person name="Su C.-C."/>
            <person name="Tsai C.-W."/>
            <person name="Kuo C.-H."/>
        </authorList>
    </citation>
    <scope>NUCLEOTIDE SEQUENCE</scope>
    <source>
        <strain evidence="11">PLS432</strain>
    </source>
</reference>
<feature type="transmembrane region" description="Helical" evidence="8">
    <location>
        <begin position="194"/>
        <end position="213"/>
    </location>
</feature>
<keyword evidence="2" id="KW-1003">Cell membrane</keyword>
<proteinExistence type="predicted"/>
<reference evidence="10 12" key="1">
    <citation type="journal article" date="2014" name="Genome Announc.">
        <title>Draft Genome Sequence of Xylella fastidiosa Pear Leaf Scorch Strain in Taiwan.</title>
        <authorList>
            <person name="Su C.C."/>
            <person name="Deng W.L."/>
            <person name="Jan F.J."/>
            <person name="Chang C.J."/>
            <person name="Huang H."/>
            <person name="Chen J."/>
        </authorList>
    </citation>
    <scope>NUCLEOTIDE SEQUENCE [LARGE SCALE GENOMIC DNA]</scope>
    <source>
        <strain evidence="10 12">PLS229</strain>
    </source>
</reference>
<dbReference type="Pfam" id="PF13231">
    <property type="entry name" value="PMT_2"/>
    <property type="match status" value="1"/>
</dbReference>
<accession>Z9JJL6</accession>
<keyword evidence="7 8" id="KW-0472">Membrane</keyword>
<dbReference type="EC" id="2.4.-.-" evidence="11"/>
<feature type="transmembrane region" description="Helical" evidence="8">
    <location>
        <begin position="237"/>
        <end position="261"/>
    </location>
</feature>
<protein>
    <submittedName>
        <fullName evidence="11">Glycosyltransferase family 39 protein</fullName>
        <ecNumber evidence="11">2.4.-.-</ecNumber>
    </submittedName>
    <submittedName>
        <fullName evidence="10">Membrane protein</fullName>
    </submittedName>
</protein>
<evidence type="ECO:0000256" key="6">
    <source>
        <dbReference type="ARBA" id="ARBA00022989"/>
    </source>
</evidence>
<comment type="subcellular location">
    <subcellularLocation>
        <location evidence="1">Cell membrane</location>
        <topology evidence="1">Multi-pass membrane protein</topology>
    </subcellularLocation>
</comment>
<feature type="transmembrane region" description="Helical" evidence="8">
    <location>
        <begin position="72"/>
        <end position="93"/>
    </location>
</feature>
<evidence type="ECO:0000256" key="8">
    <source>
        <dbReference type="SAM" id="Phobius"/>
    </source>
</evidence>
<dbReference type="EMBL" id="JDSQ01000011">
    <property type="protein sequence ID" value="EWS78006.1"/>
    <property type="molecule type" value="Genomic_DNA"/>
</dbReference>